<dbReference type="PANTHER" id="PTHR34071:SF2">
    <property type="entry name" value="FLAVIN-NUCLEOTIDE-BINDING PROTEIN"/>
    <property type="match status" value="1"/>
</dbReference>
<dbReference type="EMBL" id="CACRSK010000002">
    <property type="protein sequence ID" value="VYS89081.1"/>
    <property type="molecule type" value="Genomic_DNA"/>
</dbReference>
<sequence>MRRIDRKLSDESAYKIVDNCEYATFSTIDENEVFSIPLSVVRSENFIYIHGAPAGSKKRLFGDGKEVTIVCVSYVKVPNLGDEELNKFMQNPKSLGSNVFTTEYKSAVLKTLAYEVLDSDEKIRALRLLCEKYTPKYMKAFDLAVSASLERTNIYKFEIISMSAKAKILKKI</sequence>
<dbReference type="InterPro" id="IPR024747">
    <property type="entry name" value="Pyridox_Oxase-rel"/>
</dbReference>
<dbReference type="InterPro" id="IPR012349">
    <property type="entry name" value="Split_barrel_FMN-bd"/>
</dbReference>
<organism evidence="1">
    <name type="scientific">Campylobacter ureolyticus</name>
    <dbReference type="NCBI Taxonomy" id="827"/>
    <lineage>
        <taxon>Bacteria</taxon>
        <taxon>Pseudomonadati</taxon>
        <taxon>Campylobacterota</taxon>
        <taxon>Epsilonproteobacteria</taxon>
        <taxon>Campylobacterales</taxon>
        <taxon>Campylobacteraceae</taxon>
        <taxon>Campylobacter</taxon>
    </lineage>
</organism>
<proteinExistence type="predicted"/>
<protein>
    <submittedName>
        <fullName evidence="1">Pyridoxamine 5'-phosphate oxidase</fullName>
    </submittedName>
</protein>
<dbReference type="AlphaFoldDB" id="A0A6N2SA33"/>
<accession>A0A6N2SA33</accession>
<reference evidence="1" key="1">
    <citation type="submission" date="2019-11" db="EMBL/GenBank/DDBJ databases">
        <authorList>
            <person name="Feng L."/>
        </authorList>
    </citation>
    <scope>NUCLEOTIDE SEQUENCE</scope>
    <source>
        <strain evidence="1">CUreolyticusLFYP111</strain>
    </source>
</reference>
<gene>
    <name evidence="1" type="ORF">CULFYP111_00771</name>
</gene>
<dbReference type="PANTHER" id="PTHR34071">
    <property type="entry name" value="5-NITROIMIDAZOLE ANTIBIOTICS RESISTANCE PROTEIN, NIMA-FAMILY-RELATED PROTEIN-RELATED"/>
    <property type="match status" value="1"/>
</dbReference>
<dbReference type="Gene3D" id="2.30.110.10">
    <property type="entry name" value="Electron Transport, Fmn-binding Protein, Chain A"/>
    <property type="match status" value="1"/>
</dbReference>
<dbReference type="Pfam" id="PF12900">
    <property type="entry name" value="Pyridox_ox_2"/>
    <property type="match status" value="1"/>
</dbReference>
<dbReference type="SUPFAM" id="SSF50475">
    <property type="entry name" value="FMN-binding split barrel"/>
    <property type="match status" value="1"/>
</dbReference>
<name>A0A6N2SA33_9BACT</name>
<dbReference type="RefSeq" id="WP_156847176.1">
    <property type="nucleotide sequence ID" value="NZ_CACRSK010000002.1"/>
</dbReference>
<evidence type="ECO:0000313" key="1">
    <source>
        <dbReference type="EMBL" id="VYS89081.1"/>
    </source>
</evidence>